<evidence type="ECO:0000313" key="1">
    <source>
        <dbReference type="EMBL" id="MCV9933665.1"/>
    </source>
</evidence>
<sequence length="48" mass="5008">MLKNILKLEGAQKLTSSEQKNINGGACVILCCPDVGCLCVPKGVACML</sequence>
<reference evidence="1" key="1">
    <citation type="submission" date="2022-10" db="EMBL/GenBank/DDBJ databases">
        <title>Two novel species of Flavobacterium.</title>
        <authorList>
            <person name="Liu Q."/>
            <person name="Xin Y.-H."/>
        </authorList>
    </citation>
    <scope>NUCLEOTIDE SEQUENCE</scope>
    <source>
        <strain evidence="1">LS1R47</strain>
    </source>
</reference>
<gene>
    <name evidence="1" type="ORF">OIU80_15385</name>
</gene>
<protein>
    <submittedName>
        <fullName evidence="1">Uncharacterized protein</fullName>
    </submittedName>
</protein>
<organism evidence="1 2">
    <name type="scientific">Flavobacterium frigoritolerans</name>
    <dbReference type="NCBI Taxonomy" id="2987686"/>
    <lineage>
        <taxon>Bacteria</taxon>
        <taxon>Pseudomonadati</taxon>
        <taxon>Bacteroidota</taxon>
        <taxon>Flavobacteriia</taxon>
        <taxon>Flavobacteriales</taxon>
        <taxon>Flavobacteriaceae</taxon>
        <taxon>Flavobacterium</taxon>
    </lineage>
</organism>
<name>A0A9X2ZMS7_9FLAO</name>
<accession>A0A9X2ZMS7</accession>
<dbReference type="Proteomes" id="UP001151133">
    <property type="component" value="Unassembled WGS sequence"/>
</dbReference>
<dbReference type="AlphaFoldDB" id="A0A9X2ZMS7"/>
<keyword evidence="2" id="KW-1185">Reference proteome</keyword>
<dbReference type="EMBL" id="JAOZEV010000013">
    <property type="protein sequence ID" value="MCV9933665.1"/>
    <property type="molecule type" value="Genomic_DNA"/>
</dbReference>
<proteinExistence type="predicted"/>
<evidence type="ECO:0000313" key="2">
    <source>
        <dbReference type="Proteomes" id="UP001151133"/>
    </source>
</evidence>
<dbReference type="RefSeq" id="WP_264287874.1">
    <property type="nucleotide sequence ID" value="NZ_JAOZEV010000013.1"/>
</dbReference>
<comment type="caution">
    <text evidence="1">The sequence shown here is derived from an EMBL/GenBank/DDBJ whole genome shotgun (WGS) entry which is preliminary data.</text>
</comment>